<reference evidence="2" key="1">
    <citation type="journal article" date="2014" name="BMC Genomics">
        <title>Genome sequencing of two Neorhizobium galegae strains reveals a noeT gene responsible for the unusual acetylation of the nodulation factors.</title>
        <authorList>
            <person name="Osterman J."/>
            <person name="Marsh J."/>
            <person name="Laine P.K."/>
            <person name="Zeng Z."/>
            <person name="Alatalo E."/>
            <person name="Sullivan J.T."/>
            <person name="Young J.P."/>
            <person name="Thomas-Oates J."/>
            <person name="Paulin L."/>
            <person name="Lindstrom K."/>
        </authorList>
    </citation>
    <scope>NUCLEOTIDE SEQUENCE [LARGE SCALE GENOMIC DNA]</scope>
    <source>
        <strain evidence="2">HAMBI 540</strain>
    </source>
</reference>
<sequence>MLDGVAAVEGVGRPFFWKVAVASLGLTGLK</sequence>
<organism evidence="1 2">
    <name type="scientific">Neorhizobium galegae bv. orientalis str. HAMBI 540</name>
    <dbReference type="NCBI Taxonomy" id="1028800"/>
    <lineage>
        <taxon>Bacteria</taxon>
        <taxon>Pseudomonadati</taxon>
        <taxon>Pseudomonadota</taxon>
        <taxon>Alphaproteobacteria</taxon>
        <taxon>Hyphomicrobiales</taxon>
        <taxon>Rhizobiaceae</taxon>
        <taxon>Rhizobium/Agrobacterium group</taxon>
        <taxon>Neorhizobium</taxon>
    </lineage>
</organism>
<name>A0A068SRT6_NEOGA</name>
<dbReference type="EMBL" id="HG938353">
    <property type="protein sequence ID" value="CDN47785.1"/>
    <property type="molecule type" value="Genomic_DNA"/>
</dbReference>
<evidence type="ECO:0000313" key="1">
    <source>
        <dbReference type="EMBL" id="CDN47785.1"/>
    </source>
</evidence>
<evidence type="ECO:0000313" key="2">
    <source>
        <dbReference type="Proteomes" id="UP000028181"/>
    </source>
</evidence>
<dbReference type="AlphaFoldDB" id="A0A068SRT6"/>
<proteinExistence type="predicted"/>
<accession>A0A068SRT6</accession>
<dbReference type="Proteomes" id="UP000028181">
    <property type="component" value="Chromosome I"/>
</dbReference>
<gene>
    <name evidence="1" type="ORF">RG540_CH16130</name>
</gene>
<keyword evidence="2" id="KW-1185">Reference proteome</keyword>
<dbReference type="HOGENOM" id="CLU_3404506_0_0_5"/>
<protein>
    <submittedName>
        <fullName evidence="1">Uncharacterized protein</fullName>
    </submittedName>
</protein>
<dbReference type="KEGG" id="ngg:RG540_CH16130"/>